<proteinExistence type="predicted"/>
<protein>
    <submittedName>
        <fullName evidence="1">Uncharacterized protein</fullName>
    </submittedName>
</protein>
<dbReference type="EMBL" id="MN740398">
    <property type="protein sequence ID" value="QHU04412.1"/>
    <property type="molecule type" value="Genomic_DNA"/>
</dbReference>
<reference evidence="1" key="1">
    <citation type="journal article" date="2020" name="Nature">
        <title>Giant virus diversity and host interactions through global metagenomics.</title>
        <authorList>
            <person name="Schulz F."/>
            <person name="Roux S."/>
            <person name="Paez-Espino D."/>
            <person name="Jungbluth S."/>
            <person name="Walsh D.A."/>
            <person name="Denef V.J."/>
            <person name="McMahon K.D."/>
            <person name="Konstantinidis K.T."/>
            <person name="Eloe-Fadrosh E.A."/>
            <person name="Kyrpides N.C."/>
            <person name="Woyke T."/>
        </authorList>
    </citation>
    <scope>NUCLEOTIDE SEQUENCE</scope>
    <source>
        <strain evidence="1">GVMAG-M-3300027708-39</strain>
    </source>
</reference>
<dbReference type="AlphaFoldDB" id="A0A6C0JFL2"/>
<evidence type="ECO:0000313" key="1">
    <source>
        <dbReference type="EMBL" id="QHU04412.1"/>
    </source>
</evidence>
<sequence>MKFTLLIFSFFSKKLLNKSYLGSKINKYTDGCDHRYLTANESFSINNNTVAPFAYQSEATVEDIYKFNGYFYKLKLLKKLTSPEISEQEKISAIDTYEGYNNSSKYTIDLKAGGLYKDWDITII</sequence>
<accession>A0A6C0JFL2</accession>
<organism evidence="1">
    <name type="scientific">viral metagenome</name>
    <dbReference type="NCBI Taxonomy" id="1070528"/>
    <lineage>
        <taxon>unclassified sequences</taxon>
        <taxon>metagenomes</taxon>
        <taxon>organismal metagenomes</taxon>
    </lineage>
</organism>
<name>A0A6C0JFL2_9ZZZZ</name>